<dbReference type="Gene3D" id="3.50.50.60">
    <property type="entry name" value="FAD/NAD(P)-binding domain"/>
    <property type="match status" value="1"/>
</dbReference>
<sequence>MQPTNLGEVDLALYDVIIVGARVAGAPTAMLLAKHGHRVLVLDRGSFPSDAVSTHYIHQAGLVQLQKWGLLDEVVAAGTPAIRLMNYRHGDIDLIGFADPIEGIDAVYCPRRTVLDEILVNAARRAGAEVVEQFTVTDLVFGESGEVLGVRGREGDGEVRELRARLVIGADGTHSQVAKRVGAELYNVRPAAGFIYYSYFSGVDDWGLHHKTGFNHRWFGSWPTNDGLTMVATICALDQLKEFRTDPETAFQAVIDDVEPAMGAQFRDTARRAEPLRPMRYPDNYYRRAHGPGWALVGDAGYHKDPITGWGITDAFLHAELLADRAHEGLAGERAMADALEEYVKIRDEISAGVYDFTTVMASMELPPFFDAVLRAIGKTPHWTNKMLGLIAGGVEDHEIFSPDNLERIYEDAGFPEAKRIYDPTA</sequence>
<dbReference type="InterPro" id="IPR050407">
    <property type="entry name" value="Geranylgeranyl_reductase"/>
</dbReference>
<accession>A0ABT1ICA0</accession>
<evidence type="ECO:0000313" key="2">
    <source>
        <dbReference type="EMBL" id="MCP2270183.1"/>
    </source>
</evidence>
<dbReference type="PANTHER" id="PTHR42685">
    <property type="entry name" value="GERANYLGERANYL DIPHOSPHATE REDUCTASE"/>
    <property type="match status" value="1"/>
</dbReference>
<dbReference type="Pfam" id="PF01494">
    <property type="entry name" value="FAD_binding_3"/>
    <property type="match status" value="1"/>
</dbReference>
<name>A0ABT1ICA0_9PSEU</name>
<keyword evidence="3" id="KW-1185">Reference proteome</keyword>
<dbReference type="PRINTS" id="PR00420">
    <property type="entry name" value="RNGMNOXGNASE"/>
</dbReference>
<dbReference type="Proteomes" id="UP001205185">
    <property type="component" value="Unassembled WGS sequence"/>
</dbReference>
<dbReference type="PANTHER" id="PTHR42685:SF22">
    <property type="entry name" value="CONDITIONED MEDIUM FACTOR RECEPTOR 1"/>
    <property type="match status" value="1"/>
</dbReference>
<dbReference type="EMBL" id="JAMTCO010000006">
    <property type="protein sequence ID" value="MCP2270183.1"/>
    <property type="molecule type" value="Genomic_DNA"/>
</dbReference>
<organism evidence="2 3">
    <name type="scientific">Actinokineospora diospyrosa</name>
    <dbReference type="NCBI Taxonomy" id="103728"/>
    <lineage>
        <taxon>Bacteria</taxon>
        <taxon>Bacillati</taxon>
        <taxon>Actinomycetota</taxon>
        <taxon>Actinomycetes</taxon>
        <taxon>Pseudonocardiales</taxon>
        <taxon>Pseudonocardiaceae</taxon>
        <taxon>Actinokineospora</taxon>
    </lineage>
</organism>
<protein>
    <submittedName>
        <fullName evidence="2">Dehydrogenase (Flavoprotein)</fullName>
    </submittedName>
</protein>
<proteinExistence type="predicted"/>
<reference evidence="2 3" key="1">
    <citation type="submission" date="2022-06" db="EMBL/GenBank/DDBJ databases">
        <title>Genomic Encyclopedia of Archaeal and Bacterial Type Strains, Phase II (KMG-II): from individual species to whole genera.</title>
        <authorList>
            <person name="Goeker M."/>
        </authorList>
    </citation>
    <scope>NUCLEOTIDE SEQUENCE [LARGE SCALE GENOMIC DNA]</scope>
    <source>
        <strain evidence="2 3">DSM 44255</strain>
    </source>
</reference>
<dbReference type="SUPFAM" id="SSF51905">
    <property type="entry name" value="FAD/NAD(P)-binding domain"/>
    <property type="match status" value="1"/>
</dbReference>
<dbReference type="InterPro" id="IPR036188">
    <property type="entry name" value="FAD/NAD-bd_sf"/>
</dbReference>
<dbReference type="InterPro" id="IPR002938">
    <property type="entry name" value="FAD-bd"/>
</dbReference>
<evidence type="ECO:0000259" key="1">
    <source>
        <dbReference type="Pfam" id="PF01494"/>
    </source>
</evidence>
<evidence type="ECO:0000313" key="3">
    <source>
        <dbReference type="Proteomes" id="UP001205185"/>
    </source>
</evidence>
<gene>
    <name evidence="2" type="ORF">LV75_002684</name>
</gene>
<comment type="caution">
    <text evidence="2">The sequence shown here is derived from an EMBL/GenBank/DDBJ whole genome shotgun (WGS) entry which is preliminary data.</text>
</comment>
<feature type="domain" description="FAD-binding" evidence="1">
    <location>
        <begin position="14"/>
        <end position="357"/>
    </location>
</feature>